<accession>A0A662D839</accession>
<organism evidence="1 2">
    <name type="scientific">Aerophobetes bacterium</name>
    <dbReference type="NCBI Taxonomy" id="2030807"/>
    <lineage>
        <taxon>Bacteria</taxon>
        <taxon>Candidatus Aerophobota</taxon>
    </lineage>
</organism>
<name>A0A662D839_UNCAE</name>
<comment type="caution">
    <text evidence="1">The sequence shown here is derived from an EMBL/GenBank/DDBJ whole genome shotgun (WGS) entry which is preliminary data.</text>
</comment>
<dbReference type="AlphaFoldDB" id="A0A662D839"/>
<reference evidence="1 2" key="1">
    <citation type="submission" date="2018-06" db="EMBL/GenBank/DDBJ databases">
        <title>Extensive metabolic versatility and redundancy in microbially diverse, dynamic hydrothermal sediments.</title>
        <authorList>
            <person name="Dombrowski N."/>
            <person name="Teske A."/>
            <person name="Baker B.J."/>
        </authorList>
    </citation>
    <scope>NUCLEOTIDE SEQUENCE [LARGE SCALE GENOMIC DNA]</scope>
    <source>
        <strain evidence="1">B3_G15</strain>
    </source>
</reference>
<dbReference type="Proteomes" id="UP000280417">
    <property type="component" value="Unassembled WGS sequence"/>
</dbReference>
<dbReference type="EMBL" id="QMQA01000294">
    <property type="protein sequence ID" value="RLE11048.1"/>
    <property type="molecule type" value="Genomic_DNA"/>
</dbReference>
<sequence length="232" mass="26905">MVFTFHHQEEKAWGAVLQSVLNAGFYISSIYPVQSESTTNLHIFQKANVRYDMVVVCRKREVQPEKKHWSTLEDQIYFKVEDELKRLEKHKKNLSSEDVFVVTIGKCLEVYSKHYPEVYKGEKRVSIEEALSSIREIVDSQLMHTRFNQVAGETDTLTAIYLFYLAGKTSISYESLNKALKMRSLGVKEVIDSGLAEREGNQLLVLTPLERKEILESKRKENLSVIDRVHYL</sequence>
<proteinExistence type="predicted"/>
<gene>
    <name evidence="1" type="ORF">DRJ04_08780</name>
</gene>
<evidence type="ECO:0000313" key="2">
    <source>
        <dbReference type="Proteomes" id="UP000280417"/>
    </source>
</evidence>
<protein>
    <submittedName>
        <fullName evidence="1">Uncharacterized protein</fullName>
    </submittedName>
</protein>
<evidence type="ECO:0000313" key="1">
    <source>
        <dbReference type="EMBL" id="RLE11048.1"/>
    </source>
</evidence>